<dbReference type="RefSeq" id="WP_055732474.1">
    <property type="nucleotide sequence ID" value="NZ_BMDY01000064.1"/>
</dbReference>
<reference evidence="2" key="1">
    <citation type="journal article" date="2019" name="Int. J. Syst. Evol. Microbiol.">
        <title>The Global Catalogue of Microorganisms (GCM) 10K type strain sequencing project: providing services to taxonomists for standard genome sequencing and annotation.</title>
        <authorList>
            <consortium name="The Broad Institute Genomics Platform"/>
            <consortium name="The Broad Institute Genome Sequencing Center for Infectious Disease"/>
            <person name="Wu L."/>
            <person name="Ma J."/>
        </authorList>
    </citation>
    <scope>NUCLEOTIDE SEQUENCE [LARGE SCALE GENOMIC DNA]</scope>
    <source>
        <strain evidence="2">CGMCC 1.10131</strain>
    </source>
</reference>
<gene>
    <name evidence="1" type="ORF">GCM10007414_39600</name>
</gene>
<sequence length="182" mass="20795">MITFRKLWDNHPTNTDQKDPCVTDGKKNFANQCAIRVGVSLTKCGIKTTSIPGAVHCWHGHDKSEGHVIRAEELAIGLTKVSFPGLKPVIKVSPKEFSKKLSGKKGIFFFKDYWQRTISGKKESFRNRSGDHIDIWNGSRITDLSSWARINLRIGSFGIHSITDRFSDFEDSKEIWFWETHQ</sequence>
<name>A0ABQ1I6S3_9ALTE</name>
<dbReference type="EMBL" id="BMDY01000064">
    <property type="protein sequence ID" value="GGB22312.1"/>
    <property type="molecule type" value="Genomic_DNA"/>
</dbReference>
<comment type="caution">
    <text evidence="1">The sequence shown here is derived from an EMBL/GenBank/DDBJ whole genome shotgun (WGS) entry which is preliminary data.</text>
</comment>
<proteinExistence type="predicted"/>
<keyword evidence="2" id="KW-1185">Reference proteome</keyword>
<protein>
    <recommendedName>
        <fullName evidence="3">Type VI secretion system (T6SS), amidase effector protein 4</fullName>
    </recommendedName>
</protein>
<accession>A0ABQ1I6S3</accession>
<dbReference type="Gene3D" id="3.90.1720.70">
    <property type="match status" value="1"/>
</dbReference>
<organism evidence="1 2">
    <name type="scientific">Agarivorans gilvus</name>
    <dbReference type="NCBI Taxonomy" id="680279"/>
    <lineage>
        <taxon>Bacteria</taxon>
        <taxon>Pseudomonadati</taxon>
        <taxon>Pseudomonadota</taxon>
        <taxon>Gammaproteobacteria</taxon>
        <taxon>Alteromonadales</taxon>
        <taxon>Alteromonadaceae</taxon>
        <taxon>Agarivorans</taxon>
    </lineage>
</organism>
<evidence type="ECO:0000313" key="1">
    <source>
        <dbReference type="EMBL" id="GGB22312.1"/>
    </source>
</evidence>
<dbReference type="Pfam" id="PF14113">
    <property type="entry name" value="Tae4"/>
    <property type="match status" value="1"/>
</dbReference>
<dbReference type="InterPro" id="IPR025562">
    <property type="entry name" value="Tae4"/>
</dbReference>
<evidence type="ECO:0008006" key="3">
    <source>
        <dbReference type="Google" id="ProtNLM"/>
    </source>
</evidence>
<dbReference type="Proteomes" id="UP000651977">
    <property type="component" value="Unassembled WGS sequence"/>
</dbReference>
<evidence type="ECO:0000313" key="2">
    <source>
        <dbReference type="Proteomes" id="UP000651977"/>
    </source>
</evidence>